<feature type="compositionally biased region" description="Acidic residues" evidence="1">
    <location>
        <begin position="27"/>
        <end position="43"/>
    </location>
</feature>
<evidence type="ECO:0000256" key="1">
    <source>
        <dbReference type="SAM" id="MobiDB-lite"/>
    </source>
</evidence>
<accession>A0A084VEJ7</accession>
<evidence type="ECO:0000313" key="3">
    <source>
        <dbReference type="EnsemblMetazoa" id="ASIC003555-PA"/>
    </source>
</evidence>
<evidence type="ECO:0000313" key="4">
    <source>
        <dbReference type="Proteomes" id="UP000030765"/>
    </source>
</evidence>
<dbReference type="VEuPathDB" id="VectorBase:ASIC003555"/>
<evidence type="ECO:0000313" key="2">
    <source>
        <dbReference type="EMBL" id="KFB36391.1"/>
    </source>
</evidence>
<keyword evidence="4" id="KW-1185">Reference proteome</keyword>
<reference evidence="3" key="2">
    <citation type="submission" date="2020-05" db="UniProtKB">
        <authorList>
            <consortium name="EnsemblMetazoa"/>
        </authorList>
    </citation>
    <scope>IDENTIFICATION</scope>
</reference>
<name>A0A084VEJ7_ANOSI</name>
<dbReference type="EnsemblMetazoa" id="ASIC003555-RA">
    <property type="protein sequence ID" value="ASIC003555-PA"/>
    <property type="gene ID" value="ASIC003555"/>
</dbReference>
<organism evidence="2">
    <name type="scientific">Anopheles sinensis</name>
    <name type="common">Mosquito</name>
    <dbReference type="NCBI Taxonomy" id="74873"/>
    <lineage>
        <taxon>Eukaryota</taxon>
        <taxon>Metazoa</taxon>
        <taxon>Ecdysozoa</taxon>
        <taxon>Arthropoda</taxon>
        <taxon>Hexapoda</taxon>
        <taxon>Insecta</taxon>
        <taxon>Pterygota</taxon>
        <taxon>Neoptera</taxon>
        <taxon>Endopterygota</taxon>
        <taxon>Diptera</taxon>
        <taxon>Nematocera</taxon>
        <taxon>Culicoidea</taxon>
        <taxon>Culicidae</taxon>
        <taxon>Anophelinae</taxon>
        <taxon>Anopheles</taxon>
    </lineage>
</organism>
<feature type="region of interest" description="Disordered" evidence="1">
    <location>
        <begin position="1"/>
        <end position="57"/>
    </location>
</feature>
<dbReference type="EMBL" id="ATLV01012278">
    <property type="status" value="NOT_ANNOTATED_CDS"/>
    <property type="molecule type" value="Genomic_DNA"/>
</dbReference>
<dbReference type="EMBL" id="KE524778">
    <property type="protein sequence ID" value="KFB36391.1"/>
    <property type="molecule type" value="Genomic_DNA"/>
</dbReference>
<dbReference type="AlphaFoldDB" id="A0A084VEJ7"/>
<protein>
    <submittedName>
        <fullName evidence="2 3">Uncharacterized protein</fullName>
    </submittedName>
</protein>
<gene>
    <name evidence="2" type="ORF">ZHAS_00003555</name>
</gene>
<reference evidence="2 4" key="1">
    <citation type="journal article" date="2014" name="BMC Genomics">
        <title>Genome sequence of Anopheles sinensis provides insight into genetics basis of mosquito competence for malaria parasites.</title>
        <authorList>
            <person name="Zhou D."/>
            <person name="Zhang D."/>
            <person name="Ding G."/>
            <person name="Shi L."/>
            <person name="Hou Q."/>
            <person name="Ye Y."/>
            <person name="Xu Y."/>
            <person name="Zhou H."/>
            <person name="Xiong C."/>
            <person name="Li S."/>
            <person name="Yu J."/>
            <person name="Hong S."/>
            <person name="Yu X."/>
            <person name="Zou P."/>
            <person name="Chen C."/>
            <person name="Chang X."/>
            <person name="Wang W."/>
            <person name="Lv Y."/>
            <person name="Sun Y."/>
            <person name="Ma L."/>
            <person name="Shen B."/>
            <person name="Zhu C."/>
        </authorList>
    </citation>
    <scope>NUCLEOTIDE SEQUENCE [LARGE SCALE GENOMIC DNA]</scope>
</reference>
<proteinExistence type="predicted"/>
<dbReference type="Proteomes" id="UP000030765">
    <property type="component" value="Unassembled WGS sequence"/>
</dbReference>
<sequence length="101" mass="10968">MPNGTTKLNLSPEATAVEAKKRTHDVGDDDGDDDDDAEDDRIEEEGSKFSGSSAATRTQQRFRFSVAEAPGCKCASFLNWFDRVVGKSSPRPTCAMDALTH</sequence>